<dbReference type="EMBL" id="LIAE01010566">
    <property type="protein sequence ID" value="PAV58647.1"/>
    <property type="molecule type" value="Genomic_DNA"/>
</dbReference>
<evidence type="ECO:0000256" key="1">
    <source>
        <dbReference type="SAM" id="SignalP"/>
    </source>
</evidence>
<comment type="caution">
    <text evidence="2">The sequence shown here is derived from an EMBL/GenBank/DDBJ whole genome shotgun (WGS) entry which is preliminary data.</text>
</comment>
<evidence type="ECO:0008006" key="4">
    <source>
        <dbReference type="Google" id="ProtNLM"/>
    </source>
</evidence>
<dbReference type="AlphaFoldDB" id="A0A2A2JAG6"/>
<evidence type="ECO:0000313" key="2">
    <source>
        <dbReference type="EMBL" id="PAV58647.1"/>
    </source>
</evidence>
<keyword evidence="3" id="KW-1185">Reference proteome</keyword>
<sequence length="200" mass="22508">MRFLLLFFSLAFIVVDSASTSTNGDSLLNQMKSENFVKARRIASNLTAEEKSTVNKLARVLLNRTLSVDGKMSEIANIVGAEKLEDDKALLKQKLQQYQTVMDYFYSDLYPSASAKLQGTIDKLIAMVRQDFVKLIIFHKATQREVYILAMSGLKTDDLMQLMKIGEELIAKAKEVGLTDKNDQISEKLLHNLPIFKAVP</sequence>
<dbReference type="Proteomes" id="UP000218231">
    <property type="component" value="Unassembled WGS sequence"/>
</dbReference>
<name>A0A2A2JAG6_9BILA</name>
<protein>
    <recommendedName>
        <fullName evidence="4">SXP/RAL-2 family protein Ani s 5-like cation-binding domain-containing protein</fullName>
    </recommendedName>
</protein>
<proteinExistence type="predicted"/>
<organism evidence="2 3">
    <name type="scientific">Diploscapter pachys</name>
    <dbReference type="NCBI Taxonomy" id="2018661"/>
    <lineage>
        <taxon>Eukaryota</taxon>
        <taxon>Metazoa</taxon>
        <taxon>Ecdysozoa</taxon>
        <taxon>Nematoda</taxon>
        <taxon>Chromadorea</taxon>
        <taxon>Rhabditida</taxon>
        <taxon>Rhabditina</taxon>
        <taxon>Rhabditomorpha</taxon>
        <taxon>Rhabditoidea</taxon>
        <taxon>Rhabditidae</taxon>
        <taxon>Diploscapter</taxon>
    </lineage>
</organism>
<feature type="chain" id="PRO_5012019456" description="SXP/RAL-2 family protein Ani s 5-like cation-binding domain-containing protein" evidence="1">
    <location>
        <begin position="18"/>
        <end position="200"/>
    </location>
</feature>
<accession>A0A2A2JAG6</accession>
<evidence type="ECO:0000313" key="3">
    <source>
        <dbReference type="Proteomes" id="UP000218231"/>
    </source>
</evidence>
<keyword evidence="1" id="KW-0732">Signal</keyword>
<reference evidence="2 3" key="1">
    <citation type="journal article" date="2017" name="Curr. Biol.">
        <title>Genome architecture and evolution of a unichromosomal asexual nematode.</title>
        <authorList>
            <person name="Fradin H."/>
            <person name="Zegar C."/>
            <person name="Gutwein M."/>
            <person name="Lucas J."/>
            <person name="Kovtun M."/>
            <person name="Corcoran D."/>
            <person name="Baugh L.R."/>
            <person name="Kiontke K."/>
            <person name="Gunsalus K."/>
            <person name="Fitch D.H."/>
            <person name="Piano F."/>
        </authorList>
    </citation>
    <scope>NUCLEOTIDE SEQUENCE [LARGE SCALE GENOMIC DNA]</scope>
    <source>
        <strain evidence="2">PF1309</strain>
    </source>
</reference>
<gene>
    <name evidence="2" type="ORF">WR25_10035</name>
</gene>
<feature type="signal peptide" evidence="1">
    <location>
        <begin position="1"/>
        <end position="17"/>
    </location>
</feature>